<organism evidence="5 6">
    <name type="scientific">Lasiosphaeris hirsuta</name>
    <dbReference type="NCBI Taxonomy" id="260670"/>
    <lineage>
        <taxon>Eukaryota</taxon>
        <taxon>Fungi</taxon>
        <taxon>Dikarya</taxon>
        <taxon>Ascomycota</taxon>
        <taxon>Pezizomycotina</taxon>
        <taxon>Sordariomycetes</taxon>
        <taxon>Sordariomycetidae</taxon>
        <taxon>Sordariales</taxon>
        <taxon>Lasiosphaeriaceae</taxon>
        <taxon>Lasiosphaeris</taxon>
    </lineage>
</organism>
<dbReference type="AlphaFoldDB" id="A0AA40AQ63"/>
<evidence type="ECO:0000256" key="4">
    <source>
        <dbReference type="SAM" id="Phobius"/>
    </source>
</evidence>
<dbReference type="PANTHER" id="PTHR47435:SF4">
    <property type="entry name" value="KELCH REPEAT PROTEIN (AFU_ORTHOLOGUE AFUA_5G12780)"/>
    <property type="match status" value="1"/>
</dbReference>
<keyword evidence="4" id="KW-0812">Transmembrane</keyword>
<dbReference type="InterPro" id="IPR011043">
    <property type="entry name" value="Gal_Oxase/kelch_b-propeller"/>
</dbReference>
<evidence type="ECO:0000313" key="6">
    <source>
        <dbReference type="Proteomes" id="UP001172102"/>
    </source>
</evidence>
<dbReference type="InterPro" id="IPR015915">
    <property type="entry name" value="Kelch-typ_b-propeller"/>
</dbReference>
<gene>
    <name evidence="5" type="ORF">B0H67DRAFT_534076</name>
</gene>
<evidence type="ECO:0000256" key="1">
    <source>
        <dbReference type="ARBA" id="ARBA00022737"/>
    </source>
</evidence>
<evidence type="ECO:0000256" key="2">
    <source>
        <dbReference type="ARBA" id="ARBA00023004"/>
    </source>
</evidence>
<dbReference type="Gene3D" id="2.120.10.80">
    <property type="entry name" value="Kelch-type beta propeller"/>
    <property type="match status" value="1"/>
</dbReference>
<keyword evidence="1" id="KW-0677">Repeat</keyword>
<dbReference type="Proteomes" id="UP001172102">
    <property type="component" value="Unassembled WGS sequence"/>
</dbReference>
<dbReference type="SUPFAM" id="SSF50965">
    <property type="entry name" value="Galactose oxidase, central domain"/>
    <property type="match status" value="1"/>
</dbReference>
<keyword evidence="2" id="KW-0408">Iron</keyword>
<accession>A0AA40AQ63</accession>
<protein>
    <recommendedName>
        <fullName evidence="7">Kelch repeat protein</fullName>
    </recommendedName>
</protein>
<feature type="region of interest" description="Disordered" evidence="3">
    <location>
        <begin position="492"/>
        <end position="539"/>
    </location>
</feature>
<comment type="caution">
    <text evidence="5">The sequence shown here is derived from an EMBL/GenBank/DDBJ whole genome shotgun (WGS) entry which is preliminary data.</text>
</comment>
<keyword evidence="6" id="KW-1185">Reference proteome</keyword>
<dbReference type="EMBL" id="JAUKUA010000003">
    <property type="protein sequence ID" value="KAK0719978.1"/>
    <property type="molecule type" value="Genomic_DNA"/>
</dbReference>
<dbReference type="PANTHER" id="PTHR47435">
    <property type="entry name" value="KELCH REPEAT PROTEIN (AFU_ORTHOLOGUE AFUA_5G12780)"/>
    <property type="match status" value="1"/>
</dbReference>
<keyword evidence="4" id="KW-1133">Transmembrane helix</keyword>
<reference evidence="5" key="1">
    <citation type="submission" date="2023-06" db="EMBL/GenBank/DDBJ databases">
        <title>Genome-scale phylogeny and comparative genomics of the fungal order Sordariales.</title>
        <authorList>
            <consortium name="Lawrence Berkeley National Laboratory"/>
            <person name="Hensen N."/>
            <person name="Bonometti L."/>
            <person name="Westerberg I."/>
            <person name="Brannstrom I.O."/>
            <person name="Guillou S."/>
            <person name="Cros-Aarteil S."/>
            <person name="Calhoun S."/>
            <person name="Haridas S."/>
            <person name="Kuo A."/>
            <person name="Mondo S."/>
            <person name="Pangilinan J."/>
            <person name="Riley R."/>
            <person name="Labutti K."/>
            <person name="Andreopoulos B."/>
            <person name="Lipzen A."/>
            <person name="Chen C."/>
            <person name="Yanf M."/>
            <person name="Daum C."/>
            <person name="Ng V."/>
            <person name="Clum A."/>
            <person name="Steindorff A."/>
            <person name="Ohm R."/>
            <person name="Martin F."/>
            <person name="Silar P."/>
            <person name="Natvig D."/>
            <person name="Lalanne C."/>
            <person name="Gautier V."/>
            <person name="Ament-Velasquez S.L."/>
            <person name="Kruys A."/>
            <person name="Hutchinson M.I."/>
            <person name="Powell A.J."/>
            <person name="Barry K."/>
            <person name="Miller A.N."/>
            <person name="Grigoriev I.V."/>
            <person name="Debuchy R."/>
            <person name="Gladieux P."/>
            <person name="Thoren M.H."/>
            <person name="Johannesson H."/>
        </authorList>
    </citation>
    <scope>NUCLEOTIDE SEQUENCE</scope>
    <source>
        <strain evidence="5">SMH4607-1</strain>
    </source>
</reference>
<dbReference type="GO" id="GO:0019760">
    <property type="term" value="P:glucosinolate metabolic process"/>
    <property type="evidence" value="ECO:0007669"/>
    <property type="project" value="UniProtKB-ARBA"/>
</dbReference>
<name>A0AA40AQ63_9PEZI</name>
<proteinExistence type="predicted"/>
<evidence type="ECO:0008006" key="7">
    <source>
        <dbReference type="Google" id="ProtNLM"/>
    </source>
</evidence>
<sequence length="576" mass="62534">MPAPHSITTRQENSAIHDSVFLRRAYHSSTVLGKRVYIGGGECSYSSGGRTVHQPSDALVSIDLSEDWNNVSVALHATFGSSGAGALKNGGIWVDEKKDTLYTGFAGISSSFGDGVTSAQGLWSSSPDTSGGGLWQSLNGSTDESFTTRPRAFGGQVASGDGSGYFLGGMQPYSRLVDNGSSHPDPVRGLVSYNFSTKKLRSMAVSGVSTEGNEQNGGMLYVPNFGDHGILVAMGGEQMSGPDNNSRNLIPFTNVRVFNPISNEWFEQRTSGSIPKPRKEFCIAGTASNNHTYEILVYAGWDGTLGLTALPYDEAFVLTLPGFHWTKANYLALHPRHGLTCNAVGGGQILTIGGVDTMQKGSYSAAFDTPDPFTQGLAIFDLISLTWRDSYSVNPDSYTPAPEVHAYYKTNGRSPTAGFTSPALESLFAIEYFTAPGNSNEPEHGNIRALIGGIVGSVVGVLFAAFLVFCCWRRRVRRRYQETYFPKLPTLASMRNPSPKRQRQRRLPPPGNWSGWPAAPGASWEKGGKKHTGGLQEPTAWDGKGGGIMYYHYRPKRFYRRFLPERVQKCFFADGL</sequence>
<evidence type="ECO:0000313" key="5">
    <source>
        <dbReference type="EMBL" id="KAK0719978.1"/>
    </source>
</evidence>
<feature type="transmembrane region" description="Helical" evidence="4">
    <location>
        <begin position="449"/>
        <end position="472"/>
    </location>
</feature>
<evidence type="ECO:0000256" key="3">
    <source>
        <dbReference type="SAM" id="MobiDB-lite"/>
    </source>
</evidence>
<keyword evidence="4" id="KW-0472">Membrane</keyword>